<evidence type="ECO:0000313" key="2">
    <source>
        <dbReference type="Proteomes" id="UP000297299"/>
    </source>
</evidence>
<protein>
    <submittedName>
        <fullName evidence="1">Uncharacterized protein</fullName>
    </submittedName>
</protein>
<dbReference type="AlphaFoldDB" id="A0A4Y8CJR2"/>
<organism evidence="1 2">
    <name type="scientific">Botryotinia calthae</name>
    <dbReference type="NCBI Taxonomy" id="38488"/>
    <lineage>
        <taxon>Eukaryota</taxon>
        <taxon>Fungi</taxon>
        <taxon>Dikarya</taxon>
        <taxon>Ascomycota</taxon>
        <taxon>Pezizomycotina</taxon>
        <taxon>Leotiomycetes</taxon>
        <taxon>Helotiales</taxon>
        <taxon>Sclerotiniaceae</taxon>
        <taxon>Botryotinia</taxon>
    </lineage>
</organism>
<dbReference type="EMBL" id="PHWZ01000688">
    <property type="protein sequence ID" value="TEY33251.1"/>
    <property type="molecule type" value="Genomic_DNA"/>
</dbReference>
<dbReference type="Proteomes" id="UP000297299">
    <property type="component" value="Unassembled WGS sequence"/>
</dbReference>
<accession>A0A4Y8CJR2</accession>
<proteinExistence type="predicted"/>
<reference evidence="1 2" key="1">
    <citation type="submission" date="2017-11" db="EMBL/GenBank/DDBJ databases">
        <title>Comparative genomics of Botrytis spp.</title>
        <authorList>
            <person name="Valero-Jimenez C.A."/>
            <person name="Tapia P."/>
            <person name="Veloso J."/>
            <person name="Silva-Moreno E."/>
            <person name="Staats M."/>
            <person name="Valdes J.H."/>
            <person name="Van Kan J.A.L."/>
        </authorList>
    </citation>
    <scope>NUCLEOTIDE SEQUENCE [LARGE SCALE GENOMIC DNA]</scope>
    <source>
        <strain evidence="1 2">MUCL2830</strain>
    </source>
</reference>
<comment type="caution">
    <text evidence="1">The sequence shown here is derived from an EMBL/GenBank/DDBJ whole genome shotgun (WGS) entry which is preliminary data.</text>
</comment>
<keyword evidence="2" id="KW-1185">Reference proteome</keyword>
<evidence type="ECO:0000313" key="1">
    <source>
        <dbReference type="EMBL" id="TEY33251.1"/>
    </source>
</evidence>
<dbReference type="OrthoDB" id="2984728at2759"/>
<sequence length="104" mass="10889">MAKTASGHIDCDGSNVWTGTFKVDGTSRTFTGDLSQSIKFGVNQATASYEGDDSFNGTATFSGVIGDKTIKIKMGKVTITGEISAPIDKEHAVHGSVTWIVNSS</sequence>
<name>A0A4Y8CJR2_9HELO</name>
<gene>
    <name evidence="1" type="ORF">BOTCAL_0692g00010</name>
</gene>